<dbReference type="RefSeq" id="WP_139169383.1">
    <property type="nucleotide sequence ID" value="NZ_FNFH01000001.1"/>
</dbReference>
<name>A0A1G8VX84_9GAMM</name>
<reference evidence="2" key="1">
    <citation type="submission" date="2016-10" db="EMBL/GenBank/DDBJ databases">
        <authorList>
            <person name="Varghese N."/>
            <person name="Submissions S."/>
        </authorList>
    </citation>
    <scope>NUCLEOTIDE SEQUENCE [LARGE SCALE GENOMIC DNA]</scope>
    <source>
        <strain evidence="2">CGMCC 1.10658</strain>
    </source>
</reference>
<dbReference type="Proteomes" id="UP000199305">
    <property type="component" value="Unassembled WGS sequence"/>
</dbReference>
<keyword evidence="2" id="KW-1185">Reference proteome</keyword>
<dbReference type="STRING" id="658219.SAMN05216212_0775"/>
<proteinExistence type="predicted"/>
<protein>
    <submittedName>
        <fullName evidence="1">Uncharacterized protein</fullName>
    </submittedName>
</protein>
<evidence type="ECO:0000313" key="2">
    <source>
        <dbReference type="Proteomes" id="UP000199305"/>
    </source>
</evidence>
<sequence>MNVPTYLAFTCALLGSQVQAKETLQLTILTAAGREYLVEHPIEESEGAFASGVLGSEPLGREYLAIRCGGSWGAQRYRLTLPSGPGYQLELTPESILLRIVEHDVINEDSTIEAMRIHCTDVEPRAVVRSVAKIQLDRGKEDKRELELPNGYRLLYSYSPASAD</sequence>
<organism evidence="1 2">
    <name type="scientific">Microbulbifer yueqingensis</name>
    <dbReference type="NCBI Taxonomy" id="658219"/>
    <lineage>
        <taxon>Bacteria</taxon>
        <taxon>Pseudomonadati</taxon>
        <taxon>Pseudomonadota</taxon>
        <taxon>Gammaproteobacteria</taxon>
        <taxon>Cellvibrionales</taxon>
        <taxon>Microbulbiferaceae</taxon>
        <taxon>Microbulbifer</taxon>
    </lineage>
</organism>
<accession>A0A1G8VX84</accession>
<dbReference type="OrthoDB" id="5738266at2"/>
<evidence type="ECO:0000313" key="1">
    <source>
        <dbReference type="EMBL" id="SDJ70711.1"/>
    </source>
</evidence>
<dbReference type="AlphaFoldDB" id="A0A1G8VX84"/>
<gene>
    <name evidence="1" type="ORF">SAMN05216212_0775</name>
</gene>
<dbReference type="EMBL" id="FNFH01000001">
    <property type="protein sequence ID" value="SDJ70711.1"/>
    <property type="molecule type" value="Genomic_DNA"/>
</dbReference>